<dbReference type="InterPro" id="IPR016181">
    <property type="entry name" value="Acyl_CoA_acyltransferase"/>
</dbReference>
<dbReference type="EMBL" id="CADCTV010001072">
    <property type="protein sequence ID" value="CAA9377167.1"/>
    <property type="molecule type" value="Genomic_DNA"/>
</dbReference>
<evidence type="ECO:0000313" key="4">
    <source>
        <dbReference type="EMBL" id="CAA9377167.1"/>
    </source>
</evidence>
<sequence length="187" mass="20123">MPFQEDPVIQSARLVIRPLGLDDAPRLQAVFEATPDHFTVVAGLESAAPESAAHELRESAARPGREVALISLADGADAGALGWWAAHPEPDVALLGMILVSPAHRGTGLAREALAALEGRLAAQGIRRLRTAFQRRRLAIHPVVKALGFSEMSIREHTRLGLAGASISLWEKAIENGNYLPHTETQR</sequence>
<proteinExistence type="predicted"/>
<dbReference type="PANTHER" id="PTHR43877:SF2">
    <property type="entry name" value="AMINOALKYLPHOSPHONATE N-ACETYLTRANSFERASE-RELATED"/>
    <property type="match status" value="1"/>
</dbReference>
<dbReference type="Gene3D" id="3.40.630.30">
    <property type="match status" value="1"/>
</dbReference>
<reference evidence="4" key="1">
    <citation type="submission" date="2020-02" db="EMBL/GenBank/DDBJ databases">
        <authorList>
            <person name="Meier V. D."/>
        </authorList>
    </citation>
    <scope>NUCLEOTIDE SEQUENCE</scope>
    <source>
        <strain evidence="4">AVDCRST_MAG89</strain>
    </source>
</reference>
<evidence type="ECO:0000256" key="1">
    <source>
        <dbReference type="ARBA" id="ARBA00022679"/>
    </source>
</evidence>
<dbReference type="Pfam" id="PF13302">
    <property type="entry name" value="Acetyltransf_3"/>
    <property type="match status" value="1"/>
</dbReference>
<dbReference type="SUPFAM" id="SSF55729">
    <property type="entry name" value="Acyl-CoA N-acyltransferases (Nat)"/>
    <property type="match status" value="1"/>
</dbReference>
<dbReference type="AlphaFoldDB" id="A0A6J4N4F1"/>
<dbReference type="CDD" id="cd04301">
    <property type="entry name" value="NAT_SF"/>
    <property type="match status" value="1"/>
</dbReference>
<dbReference type="PROSITE" id="PS51186">
    <property type="entry name" value="GNAT"/>
    <property type="match status" value="1"/>
</dbReference>
<organism evidence="4">
    <name type="scientific">uncultured Gemmatimonadota bacterium</name>
    <dbReference type="NCBI Taxonomy" id="203437"/>
    <lineage>
        <taxon>Bacteria</taxon>
        <taxon>Pseudomonadati</taxon>
        <taxon>Gemmatimonadota</taxon>
        <taxon>environmental samples</taxon>
    </lineage>
</organism>
<accession>A0A6J4N4F1</accession>
<feature type="domain" description="N-acetyltransferase" evidence="3">
    <location>
        <begin position="14"/>
        <end position="181"/>
    </location>
</feature>
<protein>
    <recommendedName>
        <fullName evidence="3">N-acetyltransferase domain-containing protein</fullName>
    </recommendedName>
</protein>
<evidence type="ECO:0000256" key="2">
    <source>
        <dbReference type="ARBA" id="ARBA00023315"/>
    </source>
</evidence>
<keyword evidence="1" id="KW-0808">Transferase</keyword>
<gene>
    <name evidence="4" type="ORF">AVDCRST_MAG89-5094</name>
</gene>
<dbReference type="InterPro" id="IPR050832">
    <property type="entry name" value="Bact_Acetyltransf"/>
</dbReference>
<evidence type="ECO:0000259" key="3">
    <source>
        <dbReference type="PROSITE" id="PS51186"/>
    </source>
</evidence>
<dbReference type="GO" id="GO:0016747">
    <property type="term" value="F:acyltransferase activity, transferring groups other than amino-acyl groups"/>
    <property type="evidence" value="ECO:0007669"/>
    <property type="project" value="InterPro"/>
</dbReference>
<name>A0A6J4N4F1_9BACT</name>
<dbReference type="PANTHER" id="PTHR43877">
    <property type="entry name" value="AMINOALKYLPHOSPHONATE N-ACETYLTRANSFERASE-RELATED-RELATED"/>
    <property type="match status" value="1"/>
</dbReference>
<keyword evidence="2" id="KW-0012">Acyltransferase</keyword>
<dbReference type="InterPro" id="IPR000182">
    <property type="entry name" value="GNAT_dom"/>
</dbReference>